<dbReference type="Proteomes" id="UP000321518">
    <property type="component" value="Unassembled WGS sequence"/>
</dbReference>
<evidence type="ECO:0000256" key="1">
    <source>
        <dbReference type="SAM" id="MobiDB-lite"/>
    </source>
</evidence>
<feature type="region of interest" description="Disordered" evidence="1">
    <location>
        <begin position="286"/>
        <end position="323"/>
    </location>
</feature>
<gene>
    <name evidence="2" type="ORF">Rt10032_c02g1093</name>
</gene>
<feature type="compositionally biased region" description="Polar residues" evidence="1">
    <location>
        <begin position="306"/>
        <end position="316"/>
    </location>
</feature>
<organism evidence="2 3">
    <name type="scientific">Rhodotorula toruloides</name>
    <name type="common">Yeast</name>
    <name type="synonym">Rhodosporidium toruloides</name>
    <dbReference type="NCBI Taxonomy" id="5286"/>
    <lineage>
        <taxon>Eukaryota</taxon>
        <taxon>Fungi</taxon>
        <taxon>Dikarya</taxon>
        <taxon>Basidiomycota</taxon>
        <taxon>Pucciniomycotina</taxon>
        <taxon>Microbotryomycetes</taxon>
        <taxon>Sporidiobolales</taxon>
        <taxon>Sporidiobolaceae</taxon>
        <taxon>Rhodotorula</taxon>
    </lineage>
</organism>
<evidence type="ECO:0000313" key="3">
    <source>
        <dbReference type="Proteomes" id="UP000321518"/>
    </source>
</evidence>
<name>A0A511KAV4_RHOTO</name>
<sequence>MNIDSGVSLEHAHRAYVASLASQLVQDALTSADYLLALALPSHSQPLTPLAIGHDERNIEFWDDRKLHEWEKGAREIERWEMSKGQVEEIKRVRKELSDAVKEIREVDKTSLAAGIWLFPQRLSDDLVLARSDRSNWEKGMASFEPTKVVPNLLQYLAEAHPPDFDNDLLALEQVPGPVELHDLKLVATPAQLTHVKETRLDFVQKTKEAKDLGLFTGADGSLEAVPLDLPMSPRIGSPPIFPRPKSSFVDAAANSFQAFLPSEGSAYPSSPRGSDFLRAEWDREDALTLPPSSPRTSTRSEKVSGPQQVWSSSQVGDLPPDNDLSIELPAFGREMQIKSARVEAESWWEDVSAFVEDEDEVDQLDSDYEDDAPNISTCVGADAHGKRKWDLLSSDQMIGVRGADDEGDLIAQARLPVPKLTAASTSLPCAPALPRPPDFARRSGTHFAQSLLPGLRSLTIDLSWQAWRLPPGETLEDVACDGGADIPFPPPTLSPVHAVAGYVNDDELPSDALTVSGTCHQSSSTETLSPRVEVFGLDSSYLHRHQPVDATARIEVRGEQQLFANAGDAQHDEAMTGVAALLEMASSGSPGFASPLGRNRQPPDREPFIEPNDDSSDFGFIFPSSSLNGDEMASLELQSVKMGEDQQALTNKKRSPMPTLVDEPVAAASVAPSAAVETDAAALTPFASTWSMTNALDNFLAARGAKVSTEITQSQPLKQRGVPAPTETAFALQQRSSPPPGIIPFAAPPFIAHSSHFRSTRDAIRVVGFDSIFQMRSHFLALQQNGILPVHRPSRFAASSFEILEPHLIVHPTTAVLYVKLASVIGNAVPSESAVSTSARTEPIFTTIARLSERFDRLAVILEEQQTRVGLVKSYSFTPPVLEALKQLTIALSGYRDGQHGIKLVLSKGASHSAELTRRFVDWLRSEDAGREDLPVLDRWEERSWLQDDPTEGEATLLQQFDLNELSASAILAIASLNDFLGMSPNDRRAIFGSAVGVDRIDRISHALDGQSRPASVDSFQSIELDVEPAVSLSIIAASGHDGLSDNEDDFNFSEFVDLSQ</sequence>
<protein>
    <submittedName>
        <fullName evidence="2">Proteophosphoglycan 5</fullName>
    </submittedName>
</protein>
<proteinExistence type="predicted"/>
<comment type="caution">
    <text evidence="2">The sequence shown here is derived from an EMBL/GenBank/DDBJ whole genome shotgun (WGS) entry which is preliminary data.</text>
</comment>
<dbReference type="AlphaFoldDB" id="A0A511KAV4"/>
<dbReference type="OrthoDB" id="2422840at2759"/>
<dbReference type="EMBL" id="BJWK01000002">
    <property type="protein sequence ID" value="GEM07076.1"/>
    <property type="molecule type" value="Genomic_DNA"/>
</dbReference>
<feature type="compositionally biased region" description="Low complexity" evidence="1">
    <location>
        <begin position="288"/>
        <end position="298"/>
    </location>
</feature>
<reference evidence="2 3" key="1">
    <citation type="submission" date="2019-07" db="EMBL/GenBank/DDBJ databases">
        <title>Rhodotorula toruloides NBRC10032 genome sequencing.</title>
        <authorList>
            <person name="Shida Y."/>
            <person name="Takaku H."/>
            <person name="Ogasawara W."/>
            <person name="Mori K."/>
        </authorList>
    </citation>
    <scope>NUCLEOTIDE SEQUENCE [LARGE SCALE GENOMIC DNA]</scope>
    <source>
        <strain evidence="2 3">NBRC10032</strain>
    </source>
</reference>
<evidence type="ECO:0000313" key="2">
    <source>
        <dbReference type="EMBL" id="GEM07076.1"/>
    </source>
</evidence>
<accession>A0A511KAV4</accession>